<dbReference type="InterPro" id="IPR001296">
    <property type="entry name" value="Glyco_trans_1"/>
</dbReference>
<dbReference type="EMBL" id="FNGY01000005">
    <property type="protein sequence ID" value="SDM84223.1"/>
    <property type="molecule type" value="Genomic_DNA"/>
</dbReference>
<dbReference type="Proteomes" id="UP000183200">
    <property type="component" value="Unassembled WGS sequence"/>
</dbReference>
<dbReference type="GO" id="GO:0016757">
    <property type="term" value="F:glycosyltransferase activity"/>
    <property type="evidence" value="ECO:0007669"/>
    <property type="project" value="InterPro"/>
</dbReference>
<accession>A0A1G9WJ02</accession>
<keyword evidence="2" id="KW-0808">Transferase</keyword>
<dbReference type="CDD" id="cd03801">
    <property type="entry name" value="GT4_PimA-like"/>
    <property type="match status" value="1"/>
</dbReference>
<dbReference type="Pfam" id="PF00534">
    <property type="entry name" value="Glycos_transf_1"/>
    <property type="match status" value="1"/>
</dbReference>
<name>A0A1G9WJ02_9SPHI</name>
<feature type="domain" description="Glycosyl transferase family 1" evidence="1">
    <location>
        <begin position="225"/>
        <end position="385"/>
    </location>
</feature>
<gene>
    <name evidence="2" type="ORF">SAMN05421820_105182</name>
</gene>
<keyword evidence="3" id="KW-1185">Reference proteome</keyword>
<dbReference type="InterPro" id="IPR050194">
    <property type="entry name" value="Glycosyltransferase_grp1"/>
</dbReference>
<protein>
    <submittedName>
        <fullName evidence="2">Glycosyltransferase involved in cell wall bisynthesis</fullName>
    </submittedName>
</protein>
<dbReference type="AlphaFoldDB" id="A0A1G9WJ02"/>
<evidence type="ECO:0000313" key="3">
    <source>
        <dbReference type="Proteomes" id="UP000183200"/>
    </source>
</evidence>
<sequence length="410" mass="46627">MSKENIQLLENESGAKNPDKPVILVFVGNYLPGYKAGGIIRNIANTIDHLSDGFDFRVITKDRDLGDTEPYGNIRFNEWQEVGNAKVYYLSPEVASLKGIKTLLTHTPHDIVLLNSFFDPLTIKTLFIRRFSGIGFKPVIVAPFGEFAWASLGQKYLKKYLFIKAAKLLGLYKNVIWRVSSEFEKNDLIKEMNIKSGTIHITGDLPIKNIPDFLSQEPTLSGSDPHDLRIVFLSRISREKNLDYALKVLSKVETNILFDIYGPAENESYWKECQSLIKQLPNNIKVNYLGNATSDQVLRIFSQYDLFLFPTGGEAYGNVIAECLTVGTPVLISTETPWRDLNNDGLGWDVDLEKMDTFVNIIQEFSSLSSAQHSEKRRVVKENIQRRLFDPFVLSSNIQLFENQLPEFKK</sequence>
<evidence type="ECO:0000313" key="2">
    <source>
        <dbReference type="EMBL" id="SDM84223.1"/>
    </source>
</evidence>
<organism evidence="2 3">
    <name type="scientific">Pedobacter steynii</name>
    <dbReference type="NCBI Taxonomy" id="430522"/>
    <lineage>
        <taxon>Bacteria</taxon>
        <taxon>Pseudomonadati</taxon>
        <taxon>Bacteroidota</taxon>
        <taxon>Sphingobacteriia</taxon>
        <taxon>Sphingobacteriales</taxon>
        <taxon>Sphingobacteriaceae</taxon>
        <taxon>Pedobacter</taxon>
    </lineage>
</organism>
<dbReference type="Gene3D" id="3.40.50.2000">
    <property type="entry name" value="Glycogen Phosphorylase B"/>
    <property type="match status" value="1"/>
</dbReference>
<dbReference type="PANTHER" id="PTHR45947:SF3">
    <property type="entry name" value="SULFOQUINOVOSYL TRANSFERASE SQD2"/>
    <property type="match status" value="1"/>
</dbReference>
<evidence type="ECO:0000259" key="1">
    <source>
        <dbReference type="Pfam" id="PF00534"/>
    </source>
</evidence>
<dbReference type="OrthoDB" id="9790710at2"/>
<reference evidence="3" key="1">
    <citation type="submission" date="2016-10" db="EMBL/GenBank/DDBJ databases">
        <authorList>
            <person name="Varghese N."/>
            <person name="Submissions S."/>
        </authorList>
    </citation>
    <scope>NUCLEOTIDE SEQUENCE [LARGE SCALE GENOMIC DNA]</scope>
    <source>
        <strain evidence="3">DSM 19110</strain>
    </source>
</reference>
<proteinExistence type="predicted"/>
<dbReference type="RefSeq" id="WP_074608324.1">
    <property type="nucleotide sequence ID" value="NZ_FNGY01000005.1"/>
</dbReference>
<dbReference type="PANTHER" id="PTHR45947">
    <property type="entry name" value="SULFOQUINOVOSYL TRANSFERASE SQD2"/>
    <property type="match status" value="1"/>
</dbReference>
<dbReference type="SUPFAM" id="SSF53756">
    <property type="entry name" value="UDP-Glycosyltransferase/glycogen phosphorylase"/>
    <property type="match status" value="1"/>
</dbReference>